<dbReference type="PROSITE" id="PS51335">
    <property type="entry name" value="ELMO"/>
    <property type="match status" value="1"/>
</dbReference>
<dbReference type="InterPro" id="IPR050868">
    <property type="entry name" value="ELMO_domain-containing"/>
</dbReference>
<protein>
    <submittedName>
        <fullName evidence="2">ELMO/CED-12 family-domain-containing protein</fullName>
    </submittedName>
</protein>
<dbReference type="OrthoDB" id="67155at2759"/>
<gene>
    <name evidence="2" type="ORF">BCR35DRAFT_305089</name>
</gene>
<dbReference type="Proteomes" id="UP000193467">
    <property type="component" value="Unassembled WGS sequence"/>
</dbReference>
<evidence type="ECO:0000259" key="1">
    <source>
        <dbReference type="PROSITE" id="PS51335"/>
    </source>
</evidence>
<dbReference type="EMBL" id="MCGR01000029">
    <property type="protein sequence ID" value="ORY78454.1"/>
    <property type="molecule type" value="Genomic_DNA"/>
</dbReference>
<name>A0A1Y2F4P8_9BASI</name>
<organism evidence="2 3">
    <name type="scientific">Leucosporidium creatinivorum</name>
    <dbReference type="NCBI Taxonomy" id="106004"/>
    <lineage>
        <taxon>Eukaryota</taxon>
        <taxon>Fungi</taxon>
        <taxon>Dikarya</taxon>
        <taxon>Basidiomycota</taxon>
        <taxon>Pucciniomycotina</taxon>
        <taxon>Microbotryomycetes</taxon>
        <taxon>Leucosporidiales</taxon>
        <taxon>Leucosporidium</taxon>
    </lineage>
</organism>
<feature type="domain" description="ELMO" evidence="1">
    <location>
        <begin position="151"/>
        <end position="316"/>
    </location>
</feature>
<accession>A0A1Y2F4P8</accession>
<sequence length="337" mass="37492">MASTALAGYWELWLTPTISLSFVIESERSAPSLLRLVSRFALYFQPSLTRQSLEYELESRGAGTEGISAATLRVVDAAYYRSLQAQGISSSSTPIYPEELVVSIAATEGIPSDAETYKLLEASLERVLATYSLVDEVVERTETPFVDGNEASEAQLRELFKLLKPEQELSGLVSKQWQEIGFQGTSPKTDFRRLGSLALDSILFFARTYGHRAAEVVDEAVNGGLHWYPLALAMIHMTAFALDMATSRDLQLLLLRSFQAPPEQRGDSSKPDTTPVLAVASELLLLFHAHWLRGGYTVMQFEQVSKEFQEALRPWVRRGVLDGRALGWDTGDHLKIE</sequence>
<dbReference type="GO" id="GO:0005096">
    <property type="term" value="F:GTPase activator activity"/>
    <property type="evidence" value="ECO:0007669"/>
    <property type="project" value="TreeGrafter"/>
</dbReference>
<proteinExistence type="predicted"/>
<dbReference type="PANTHER" id="PTHR12771:SF51">
    <property type="entry name" value="LD01482P"/>
    <property type="match status" value="1"/>
</dbReference>
<evidence type="ECO:0000313" key="3">
    <source>
        <dbReference type="Proteomes" id="UP000193467"/>
    </source>
</evidence>
<reference evidence="2 3" key="1">
    <citation type="submission" date="2016-07" db="EMBL/GenBank/DDBJ databases">
        <title>Pervasive Adenine N6-methylation of Active Genes in Fungi.</title>
        <authorList>
            <consortium name="DOE Joint Genome Institute"/>
            <person name="Mondo S.J."/>
            <person name="Dannebaum R.O."/>
            <person name="Kuo R.C."/>
            <person name="Labutti K."/>
            <person name="Haridas S."/>
            <person name="Kuo A."/>
            <person name="Salamov A."/>
            <person name="Ahrendt S.R."/>
            <person name="Lipzen A."/>
            <person name="Sullivan W."/>
            <person name="Andreopoulos W.B."/>
            <person name="Clum A."/>
            <person name="Lindquist E."/>
            <person name="Daum C."/>
            <person name="Ramamoorthy G.K."/>
            <person name="Gryganskyi A."/>
            <person name="Culley D."/>
            <person name="Magnuson J.K."/>
            <person name="James T.Y."/>
            <person name="O'Malley M.A."/>
            <person name="Stajich J.E."/>
            <person name="Spatafora J.W."/>
            <person name="Visel A."/>
            <person name="Grigoriev I.V."/>
        </authorList>
    </citation>
    <scope>NUCLEOTIDE SEQUENCE [LARGE SCALE GENOMIC DNA]</scope>
    <source>
        <strain evidence="2 3">62-1032</strain>
    </source>
</reference>
<dbReference type="InParanoid" id="A0A1Y2F4P8"/>
<dbReference type="PANTHER" id="PTHR12771">
    <property type="entry name" value="ENGULFMENT AND CELL MOTILITY"/>
    <property type="match status" value="1"/>
</dbReference>
<dbReference type="Pfam" id="PF04727">
    <property type="entry name" value="ELMO_CED12"/>
    <property type="match status" value="1"/>
</dbReference>
<comment type="caution">
    <text evidence="2">The sequence shown here is derived from an EMBL/GenBank/DDBJ whole genome shotgun (WGS) entry which is preliminary data.</text>
</comment>
<evidence type="ECO:0000313" key="2">
    <source>
        <dbReference type="EMBL" id="ORY78454.1"/>
    </source>
</evidence>
<dbReference type="InterPro" id="IPR006816">
    <property type="entry name" value="ELMO_dom"/>
</dbReference>
<dbReference type="AlphaFoldDB" id="A0A1Y2F4P8"/>
<keyword evidence="3" id="KW-1185">Reference proteome</keyword>